<organism evidence="2 3">
    <name type="scientific">Rhizophagus irregularis</name>
    <dbReference type="NCBI Taxonomy" id="588596"/>
    <lineage>
        <taxon>Eukaryota</taxon>
        <taxon>Fungi</taxon>
        <taxon>Fungi incertae sedis</taxon>
        <taxon>Mucoromycota</taxon>
        <taxon>Glomeromycotina</taxon>
        <taxon>Glomeromycetes</taxon>
        <taxon>Glomerales</taxon>
        <taxon>Glomeraceae</taxon>
        <taxon>Rhizophagus</taxon>
    </lineage>
</organism>
<reference evidence="2 3" key="1">
    <citation type="submission" date="2016-04" db="EMBL/GenBank/DDBJ databases">
        <title>Genome analyses suggest a sexual origin of heterokaryosis in a supposedly ancient asexual fungus.</title>
        <authorList>
            <person name="Ropars J."/>
            <person name="Sedzielewska K."/>
            <person name="Noel J."/>
            <person name="Charron P."/>
            <person name="Farinelli L."/>
            <person name="Marton T."/>
            <person name="Kruger M."/>
            <person name="Pelin A."/>
            <person name="Brachmann A."/>
            <person name="Corradi N."/>
        </authorList>
    </citation>
    <scope>NUCLEOTIDE SEQUENCE [LARGE SCALE GENOMIC DNA]</scope>
    <source>
        <strain evidence="2 3">C2</strain>
    </source>
</reference>
<evidence type="ECO:0000256" key="1">
    <source>
        <dbReference type="SAM" id="MobiDB-lite"/>
    </source>
</evidence>
<dbReference type="VEuPathDB" id="FungiDB:FUN_015111"/>
<dbReference type="OrthoDB" id="10566484at2759"/>
<feature type="region of interest" description="Disordered" evidence="1">
    <location>
        <begin position="1"/>
        <end position="26"/>
    </location>
</feature>
<protein>
    <submittedName>
        <fullName evidence="2">Uncharacterized protein</fullName>
    </submittedName>
</protein>
<gene>
    <name evidence="2" type="ORF">RhiirC2_773979</name>
</gene>
<proteinExistence type="predicted"/>
<sequence>MMGEWESRKADRKTLKNWTRRQKKKQEEITLAAIMVLKHQETKMFQEHRRDPCHHRHKSKRQERSREIEKTQRKKDSPKPTTVNNNEISLTPGVCSAFT</sequence>
<dbReference type="Proteomes" id="UP000233469">
    <property type="component" value="Unassembled WGS sequence"/>
</dbReference>
<comment type="caution">
    <text evidence="2">The sequence shown here is derived from an EMBL/GenBank/DDBJ whole genome shotgun (WGS) entry which is preliminary data.</text>
</comment>
<evidence type="ECO:0000313" key="2">
    <source>
        <dbReference type="EMBL" id="PKK75148.1"/>
    </source>
</evidence>
<feature type="compositionally biased region" description="Basic and acidic residues" evidence="1">
    <location>
        <begin position="1"/>
        <end position="14"/>
    </location>
</feature>
<dbReference type="EMBL" id="LLXL01000263">
    <property type="protein sequence ID" value="PKK75148.1"/>
    <property type="molecule type" value="Genomic_DNA"/>
</dbReference>
<dbReference type="AlphaFoldDB" id="A0A2N1NMP8"/>
<reference evidence="2 3" key="2">
    <citation type="submission" date="2017-10" db="EMBL/GenBank/DDBJ databases">
        <title>Extensive intraspecific genome diversity in a model arbuscular mycorrhizal fungus.</title>
        <authorList>
            <person name="Chen E.C.H."/>
            <person name="Morin E."/>
            <person name="Baudet D."/>
            <person name="Noel J."/>
            <person name="Ndikumana S."/>
            <person name="Charron P."/>
            <person name="St-Onge C."/>
            <person name="Giorgi J."/>
            <person name="Grigoriev I.V."/>
            <person name="Roux C."/>
            <person name="Martin F.M."/>
            <person name="Corradi N."/>
        </authorList>
    </citation>
    <scope>NUCLEOTIDE SEQUENCE [LARGE SCALE GENOMIC DNA]</scope>
    <source>
        <strain evidence="2 3">C2</strain>
    </source>
</reference>
<name>A0A2N1NMP8_9GLOM</name>
<evidence type="ECO:0000313" key="3">
    <source>
        <dbReference type="Proteomes" id="UP000233469"/>
    </source>
</evidence>
<feature type="region of interest" description="Disordered" evidence="1">
    <location>
        <begin position="42"/>
        <end position="99"/>
    </location>
</feature>
<accession>A0A2N1NMP8</accession>
<feature type="compositionally biased region" description="Polar residues" evidence="1">
    <location>
        <begin position="79"/>
        <end position="89"/>
    </location>
</feature>
<feature type="compositionally biased region" description="Basic and acidic residues" evidence="1">
    <location>
        <begin position="62"/>
        <end position="78"/>
    </location>
</feature>
<feature type="compositionally biased region" description="Basic residues" evidence="1">
    <location>
        <begin position="51"/>
        <end position="61"/>
    </location>
</feature>